<dbReference type="SUPFAM" id="SSF52047">
    <property type="entry name" value="RNI-like"/>
    <property type="match status" value="1"/>
</dbReference>
<protein>
    <submittedName>
        <fullName evidence="3">Uncharacterized protein</fullName>
    </submittedName>
</protein>
<evidence type="ECO:0000313" key="4">
    <source>
        <dbReference type="Proteomes" id="UP000626109"/>
    </source>
</evidence>
<evidence type="ECO:0000256" key="1">
    <source>
        <dbReference type="SAM" id="MobiDB-lite"/>
    </source>
</evidence>
<gene>
    <name evidence="2" type="ORF">PGLA1383_LOCUS32263</name>
    <name evidence="3" type="ORF">PGLA2088_LOCUS44982</name>
</gene>
<evidence type="ECO:0000313" key="2">
    <source>
        <dbReference type="EMBL" id="CAE8614539.1"/>
    </source>
</evidence>
<organism evidence="3 4">
    <name type="scientific">Polarella glacialis</name>
    <name type="common">Dinoflagellate</name>
    <dbReference type="NCBI Taxonomy" id="89957"/>
    <lineage>
        <taxon>Eukaryota</taxon>
        <taxon>Sar</taxon>
        <taxon>Alveolata</taxon>
        <taxon>Dinophyceae</taxon>
        <taxon>Suessiales</taxon>
        <taxon>Suessiaceae</taxon>
        <taxon>Polarella</taxon>
    </lineage>
</organism>
<dbReference type="Proteomes" id="UP000654075">
    <property type="component" value="Unassembled WGS sequence"/>
</dbReference>
<evidence type="ECO:0000313" key="5">
    <source>
        <dbReference type="Proteomes" id="UP000654075"/>
    </source>
</evidence>
<dbReference type="AlphaFoldDB" id="A0A813LDR2"/>
<accession>A0A813LDR2</accession>
<proteinExistence type="predicted"/>
<name>A0A813LDR2_POLGL</name>
<dbReference type="EMBL" id="CAJNNV010025446">
    <property type="protein sequence ID" value="CAE8614539.1"/>
    <property type="molecule type" value="Genomic_DNA"/>
</dbReference>
<keyword evidence="5" id="KW-1185">Reference proteome</keyword>
<reference evidence="3" key="1">
    <citation type="submission" date="2021-02" db="EMBL/GenBank/DDBJ databases">
        <authorList>
            <person name="Dougan E. K."/>
            <person name="Rhodes N."/>
            <person name="Thang M."/>
            <person name="Chan C."/>
        </authorList>
    </citation>
    <scope>NUCLEOTIDE SEQUENCE</scope>
</reference>
<comment type="caution">
    <text evidence="3">The sequence shown here is derived from an EMBL/GenBank/DDBJ whole genome shotgun (WGS) entry which is preliminary data.</text>
</comment>
<dbReference type="EMBL" id="CAJNNW010035488">
    <property type="protein sequence ID" value="CAE8728012.1"/>
    <property type="molecule type" value="Genomic_DNA"/>
</dbReference>
<evidence type="ECO:0000313" key="3">
    <source>
        <dbReference type="EMBL" id="CAE8728012.1"/>
    </source>
</evidence>
<dbReference type="Gene3D" id="3.80.10.10">
    <property type="entry name" value="Ribonuclease Inhibitor"/>
    <property type="match status" value="1"/>
</dbReference>
<dbReference type="Proteomes" id="UP000626109">
    <property type="component" value="Unassembled WGS sequence"/>
</dbReference>
<dbReference type="InterPro" id="IPR032675">
    <property type="entry name" value="LRR_dom_sf"/>
</dbReference>
<feature type="region of interest" description="Disordered" evidence="1">
    <location>
        <begin position="296"/>
        <end position="329"/>
    </location>
</feature>
<sequence length="585" mass="64193">MVSAAVVPAVVPASEDSPSEVLDLRRRKLSRLTLEDLGMLVPRSALADSLATLQVVDLSCNNLCVLPTDALNAQTTPQLRDLNLSKNLLRGTCFFSAGAAEQTPTAEFHGLAQLPRLRQLDLRFNERCGEPTLLAALRSFLSLECGAECAVLASPWGQMEGARPSERDASLLRAQLEPWPTKVLRARLVNDFPDANEELRASTDAAEMEREEVMQRLLECYRAEGLAGPVDAAACFPGRAGGTPGTPGTRRLVHTAGAPVDADMLWELHLELCAWAARQDKAGRMRERPSIRSRNYLILRRPEDGEDGATGEEMQPSSGRANRKAHYHGKKMRQNRALWELALRIVTSVDPEWAKTKFCHLAVTQNFEGSPHIDKQNTGAFYGLSLGDFVEGTGGICVECNVRTVALVNTRHRLGKVDGRFPHWVAPWRSSSTRRRATSSSRKGRCAGLLLSAEPADPGRQAAVAVEHHRGPGTNSSILRYPKFHGADIRCHEVGREMSSNSKGQQCSCTASPTDAAAWPARPKTKLCFDLLVRQQARQAVTSKSFAKMLSLFLRLLQYLYHGSAQTTVSLTKVFSTVVLLLFPS</sequence>